<dbReference type="InterPro" id="IPR029063">
    <property type="entry name" value="SAM-dependent_MTases_sf"/>
</dbReference>
<dbReference type="GO" id="GO:0032259">
    <property type="term" value="P:methylation"/>
    <property type="evidence" value="ECO:0007669"/>
    <property type="project" value="UniProtKB-KW"/>
</dbReference>
<keyword evidence="3" id="KW-0949">S-adenosyl-L-methionine</keyword>
<dbReference type="GO" id="GO:0004672">
    <property type="term" value="F:protein kinase activity"/>
    <property type="evidence" value="ECO:0007669"/>
    <property type="project" value="InterPro"/>
</dbReference>
<sequence length="726" mass="83903">MNANLESLISDLPEIYQTIFGHEKWNDASSRDCSIRLAIITEQYQKLEKSLQRPLRVLDLGCAQGFFSLSLAKLGATVRGIDFLPANILVCQALADENPDLDVTFEVGRIEEVIKSLTENDYDMVIGLSVFHHIVHEHGLAQVKQWIKRLADCTVILIMELALREEPLYWGASLPENPAELIDLCAFYRQIGEFETHLSHINRPMYLISNKIVILDSFISAFDSWRNTPHSATDGHPHEGTRRYYFGESFVCKFFTFQQIGNKDTYQSQRNREELTREVQFLNDPPEGFNVPTLIESKTSKYDSWLVMERIHGELVSSLLDKKQAINIDNLLTDLLSQLVVLEKAGLYHDDIRLWNIIYDQDNKCFSLIDYGSISSVKQDCGWPFNIFLSFFVFVNELLSKVSDKKVIWRKGYINPFLLPEPYNHWLSALWQESADNWSFSLIKQLFEEKNNLPANYTKFSGMENWIVAQEKLSFFLQDEEITNRKNIVHLNNVVASLTTMLNNIQITLNDQIKINESSLLKLQQDVESGKVGNEGMASELKLLTDEVCKLDIGTNEINSTVENSRLEVDKSFADIAQLNAKVDGLVETIRHLEAENIKTNAQNQAILNSRSWMITKPYRYFGLQIKLLRQYGFKQRIKHLVKRIIIILTAFLQRHPSYKNKVVTVLHKTGLYRIAYKYYRRVFPHVVYQSTEQDINDAKIDTQLRSLDAVPDEVKEIYKMITKDK</sequence>
<dbReference type="Gene3D" id="3.40.50.150">
    <property type="entry name" value="Vaccinia Virus protein VP39"/>
    <property type="match status" value="1"/>
</dbReference>
<dbReference type="PROSITE" id="PS50011">
    <property type="entry name" value="PROTEIN_KINASE_DOM"/>
    <property type="match status" value="1"/>
</dbReference>
<reference evidence="4" key="1">
    <citation type="journal article" date="2018" name="Genome Biol.">
        <title>SKESA: strategic k-mer extension for scrupulous assemblies.</title>
        <authorList>
            <person name="Souvorov A."/>
            <person name="Agarwala R."/>
            <person name="Lipman D.J."/>
        </authorList>
    </citation>
    <scope>NUCLEOTIDE SEQUENCE</scope>
    <source>
        <strain evidence="4">EC00751</strain>
    </source>
</reference>
<dbReference type="AlphaFoldDB" id="A0A792Z4M0"/>
<evidence type="ECO:0000256" key="3">
    <source>
        <dbReference type="ARBA" id="ARBA00022691"/>
    </source>
</evidence>
<accession>A0A792Z4M0</accession>
<dbReference type="SUPFAM" id="SSF56112">
    <property type="entry name" value="Protein kinase-like (PK-like)"/>
    <property type="match status" value="1"/>
</dbReference>
<dbReference type="Gene3D" id="1.10.510.10">
    <property type="entry name" value="Transferase(Phosphotransferase) domain 1"/>
    <property type="match status" value="1"/>
</dbReference>
<reference evidence="4" key="2">
    <citation type="submission" date="2019-12" db="EMBL/GenBank/DDBJ databases">
        <authorList>
            <consortium name="NCBI Pathogen Detection Project"/>
        </authorList>
    </citation>
    <scope>NUCLEOTIDE SEQUENCE</scope>
    <source>
        <strain evidence="4">EC00751</strain>
    </source>
</reference>
<name>A0A792Z4M0_ECOLX</name>
<organism evidence="4">
    <name type="scientific">Escherichia coli</name>
    <dbReference type="NCBI Taxonomy" id="562"/>
    <lineage>
        <taxon>Bacteria</taxon>
        <taxon>Pseudomonadati</taxon>
        <taxon>Pseudomonadota</taxon>
        <taxon>Gammaproteobacteria</taxon>
        <taxon>Enterobacterales</taxon>
        <taxon>Enterobacteriaceae</taxon>
        <taxon>Escherichia</taxon>
    </lineage>
</organism>
<dbReference type="SUPFAM" id="SSF53335">
    <property type="entry name" value="S-adenosyl-L-methionine-dependent methyltransferases"/>
    <property type="match status" value="1"/>
</dbReference>
<dbReference type="CDD" id="cd02440">
    <property type="entry name" value="AdoMet_MTases"/>
    <property type="match status" value="1"/>
</dbReference>
<dbReference type="Pfam" id="PF13847">
    <property type="entry name" value="Methyltransf_31"/>
    <property type="match status" value="1"/>
</dbReference>
<evidence type="ECO:0000256" key="1">
    <source>
        <dbReference type="ARBA" id="ARBA00022603"/>
    </source>
</evidence>
<evidence type="ECO:0000256" key="2">
    <source>
        <dbReference type="ARBA" id="ARBA00022679"/>
    </source>
</evidence>
<keyword evidence="1 4" id="KW-0489">Methyltransferase</keyword>
<dbReference type="GO" id="GO:0008168">
    <property type="term" value="F:methyltransferase activity"/>
    <property type="evidence" value="ECO:0007669"/>
    <property type="project" value="UniProtKB-KW"/>
</dbReference>
<dbReference type="PANTHER" id="PTHR43464:SF19">
    <property type="entry name" value="UBIQUINONE BIOSYNTHESIS O-METHYLTRANSFERASE, MITOCHONDRIAL"/>
    <property type="match status" value="1"/>
</dbReference>
<dbReference type="InterPro" id="IPR025714">
    <property type="entry name" value="Methyltranfer_dom"/>
</dbReference>
<dbReference type="Gene3D" id="3.30.200.20">
    <property type="entry name" value="Phosphorylase Kinase, domain 1"/>
    <property type="match status" value="1"/>
</dbReference>
<proteinExistence type="predicted"/>
<dbReference type="EMBL" id="DABBID010000001">
    <property type="protein sequence ID" value="HAH4304722.1"/>
    <property type="molecule type" value="Genomic_DNA"/>
</dbReference>
<dbReference type="GO" id="GO:0005524">
    <property type="term" value="F:ATP binding"/>
    <property type="evidence" value="ECO:0007669"/>
    <property type="project" value="InterPro"/>
</dbReference>
<comment type="caution">
    <text evidence="4">The sequence shown here is derived from an EMBL/GenBank/DDBJ whole genome shotgun (WGS) entry which is preliminary data.</text>
</comment>
<protein>
    <submittedName>
        <fullName evidence="4">Methyltransferase domain-containing protein</fullName>
    </submittedName>
</protein>
<dbReference type="InterPro" id="IPR000719">
    <property type="entry name" value="Prot_kinase_dom"/>
</dbReference>
<keyword evidence="2 4" id="KW-0808">Transferase</keyword>
<dbReference type="InterPro" id="IPR011009">
    <property type="entry name" value="Kinase-like_dom_sf"/>
</dbReference>
<dbReference type="RefSeq" id="WP_077513739.1">
    <property type="nucleotide sequence ID" value="NZ_CP025573.1"/>
</dbReference>
<dbReference type="PANTHER" id="PTHR43464">
    <property type="entry name" value="METHYLTRANSFERASE"/>
    <property type="match status" value="1"/>
</dbReference>
<evidence type="ECO:0000313" key="4">
    <source>
        <dbReference type="EMBL" id="HAH4304722.1"/>
    </source>
</evidence>
<gene>
    <name evidence="4" type="ORF">GRC96_00190</name>
</gene>